<dbReference type="Gene3D" id="3.40.50.150">
    <property type="entry name" value="Vaccinia Virus protein VP39"/>
    <property type="match status" value="1"/>
</dbReference>
<dbReference type="GO" id="GO:0008168">
    <property type="term" value="F:methyltransferase activity"/>
    <property type="evidence" value="ECO:0007669"/>
    <property type="project" value="UniProtKB-KW"/>
</dbReference>
<dbReference type="Pfam" id="PF13649">
    <property type="entry name" value="Methyltransf_25"/>
    <property type="match status" value="1"/>
</dbReference>
<reference evidence="2 3" key="1">
    <citation type="submission" date="2020-04" db="EMBL/GenBank/DDBJ databases">
        <title>Characterization and engineering of Streptomyces griseofuscus DSM40191 as a potential heterologous host for expression of BGCs.</title>
        <authorList>
            <person name="Gren T."/>
            <person name="Whitford C.M."/>
            <person name="Mohite O.S."/>
            <person name="Joergensen T.S."/>
            <person name="Nielsen J.B."/>
            <person name="Lee S.Y."/>
            <person name="Weber T."/>
        </authorList>
    </citation>
    <scope>NUCLEOTIDE SEQUENCE [LARGE SCALE GENOMIC DNA]</scope>
    <source>
        <strain evidence="2 3">DSM 40191</strain>
    </source>
</reference>
<organism evidence="2 3">
    <name type="scientific">Streptomyces griseofuscus</name>
    <dbReference type="NCBI Taxonomy" id="146922"/>
    <lineage>
        <taxon>Bacteria</taxon>
        <taxon>Bacillati</taxon>
        <taxon>Actinomycetota</taxon>
        <taxon>Actinomycetes</taxon>
        <taxon>Kitasatosporales</taxon>
        <taxon>Streptomycetaceae</taxon>
        <taxon>Streptomyces</taxon>
    </lineage>
</organism>
<gene>
    <name evidence="2" type="ORF">HEP81_04084</name>
</gene>
<dbReference type="GO" id="GO:0032259">
    <property type="term" value="P:methylation"/>
    <property type="evidence" value="ECO:0007669"/>
    <property type="project" value="UniProtKB-KW"/>
</dbReference>
<evidence type="ECO:0000313" key="3">
    <source>
        <dbReference type="Proteomes" id="UP000516422"/>
    </source>
</evidence>
<feature type="domain" description="Methyltransferase" evidence="1">
    <location>
        <begin position="40"/>
        <end position="131"/>
    </location>
</feature>
<dbReference type="InterPro" id="IPR041698">
    <property type="entry name" value="Methyltransf_25"/>
</dbReference>
<sequence length="261" mass="27713">MADACSTEGPEAYDIHSAPIMAPFVAALLDAVRPAPGESVLDLACGTGFAARAAAALVGPTGRVRGTDLDEGMIRVARQRAPRIDFTAAPADRLPYDDSAFDAVVCQQGAQFFPDLTAALTETARITRPGGRFAATVWAPLDRQPYFLAHEHALRTYAPDALRYFHRAYVRTADQLTSALRTAGYSALTHREVTSDVVLPPLGAYAHGHLAALWGGLLREAGGEKAVLGAARLVRDELADRTAPDGTAALPFTVHLVTGIR</sequence>
<accession>A0A7H1Q236</accession>
<dbReference type="PANTHER" id="PTHR43591">
    <property type="entry name" value="METHYLTRANSFERASE"/>
    <property type="match status" value="1"/>
</dbReference>
<dbReference type="RefSeq" id="WP_037650748.1">
    <property type="nucleotide sequence ID" value="NZ_CP051006.1"/>
</dbReference>
<dbReference type="GeneID" id="91463653"/>
<proteinExistence type="predicted"/>
<keyword evidence="2" id="KW-0808">Transferase</keyword>
<evidence type="ECO:0000259" key="1">
    <source>
        <dbReference type="Pfam" id="PF13649"/>
    </source>
</evidence>
<dbReference type="EMBL" id="CP051006">
    <property type="protein sequence ID" value="QNT94366.1"/>
    <property type="molecule type" value="Genomic_DNA"/>
</dbReference>
<dbReference type="Proteomes" id="UP000516422">
    <property type="component" value="Chromosome"/>
</dbReference>
<dbReference type="InterPro" id="IPR029063">
    <property type="entry name" value="SAM-dependent_MTases_sf"/>
</dbReference>
<dbReference type="CDD" id="cd02440">
    <property type="entry name" value="AdoMet_MTases"/>
    <property type="match status" value="1"/>
</dbReference>
<dbReference type="AlphaFoldDB" id="A0A7H1Q236"/>
<dbReference type="SUPFAM" id="SSF53335">
    <property type="entry name" value="S-adenosyl-L-methionine-dependent methyltransferases"/>
    <property type="match status" value="1"/>
</dbReference>
<keyword evidence="2" id="KW-0489">Methyltransferase</keyword>
<protein>
    <submittedName>
        <fullName evidence="2">Methyltransferase domain-containing protein</fullName>
    </submittedName>
</protein>
<name>A0A7H1Q236_9ACTN</name>
<dbReference type="KEGG" id="sgf:HEP81_04084"/>
<evidence type="ECO:0000313" key="2">
    <source>
        <dbReference type="EMBL" id="QNT94366.1"/>
    </source>
</evidence>